<protein>
    <submittedName>
        <fullName evidence="2">NYN domain-containing protein</fullName>
    </submittedName>
</protein>
<dbReference type="InterPro" id="IPR021139">
    <property type="entry name" value="NYN"/>
</dbReference>
<evidence type="ECO:0000313" key="2">
    <source>
        <dbReference type="EMBL" id="HGW91276.1"/>
    </source>
</evidence>
<comment type="caution">
    <text evidence="2">The sequence shown here is derived from an EMBL/GenBank/DDBJ whole genome shotgun (WGS) entry which is preliminary data.</text>
</comment>
<dbReference type="Pfam" id="PF01936">
    <property type="entry name" value="NYN"/>
    <property type="match status" value="1"/>
</dbReference>
<name>A0A7C4U6H4_UNCW3</name>
<gene>
    <name evidence="2" type="ORF">ENV67_01890</name>
</gene>
<proteinExistence type="predicted"/>
<organism evidence="2">
    <name type="scientific">candidate division WOR-3 bacterium</name>
    <dbReference type="NCBI Taxonomy" id="2052148"/>
    <lineage>
        <taxon>Bacteria</taxon>
        <taxon>Bacteria division WOR-3</taxon>
    </lineage>
</organism>
<feature type="domain" description="NYN" evidence="1">
    <location>
        <begin position="3"/>
        <end position="155"/>
    </location>
</feature>
<dbReference type="GO" id="GO:0004540">
    <property type="term" value="F:RNA nuclease activity"/>
    <property type="evidence" value="ECO:0007669"/>
    <property type="project" value="InterPro"/>
</dbReference>
<dbReference type="AlphaFoldDB" id="A0A7C4U6H4"/>
<reference evidence="2" key="1">
    <citation type="journal article" date="2020" name="mSystems">
        <title>Genome- and Community-Level Interaction Insights into Carbon Utilization and Element Cycling Functions of Hydrothermarchaeota in Hydrothermal Sediment.</title>
        <authorList>
            <person name="Zhou Z."/>
            <person name="Liu Y."/>
            <person name="Xu W."/>
            <person name="Pan J."/>
            <person name="Luo Z.H."/>
            <person name="Li M."/>
        </authorList>
    </citation>
    <scope>NUCLEOTIDE SEQUENCE [LARGE SCALE GENOMIC DNA]</scope>
    <source>
        <strain evidence="2">SpSt-780</strain>
    </source>
</reference>
<dbReference type="EMBL" id="DTHG01000024">
    <property type="protein sequence ID" value="HGW91276.1"/>
    <property type="molecule type" value="Genomic_DNA"/>
</dbReference>
<dbReference type="Gene3D" id="3.40.50.1010">
    <property type="entry name" value="5'-nuclease"/>
    <property type="match status" value="1"/>
</dbReference>
<accession>A0A7C4U6H4</accession>
<dbReference type="CDD" id="cd10911">
    <property type="entry name" value="PIN_LabA"/>
    <property type="match status" value="1"/>
</dbReference>
<dbReference type="PANTHER" id="PTHR35458">
    <property type="entry name" value="SLR0755 PROTEIN"/>
    <property type="match status" value="1"/>
</dbReference>
<dbReference type="PANTHER" id="PTHR35458:SF8">
    <property type="entry name" value="SLR0650 PROTEIN"/>
    <property type="match status" value="1"/>
</dbReference>
<evidence type="ECO:0000259" key="1">
    <source>
        <dbReference type="Pfam" id="PF01936"/>
    </source>
</evidence>
<sequence length="165" mass="18714">MRKVAVFVDVQNLQEIFEKQGAEVRYDRIKSWLYNKYKMKNIEFVKFVAFVPSKKDDDKRTKLIDAISLMGYRIVSKPAKIRPDGSIKANMDVEITIEAVSMSDRIDELVLVTGDSDYEPLINYLSKKGVKVIILGPGRGPTAVEIIRAADEFENLTEIEGAIIK</sequence>
<dbReference type="InterPro" id="IPR047140">
    <property type="entry name" value="LabA"/>
</dbReference>